<feature type="signal peptide" evidence="1">
    <location>
        <begin position="1"/>
        <end position="17"/>
    </location>
</feature>
<dbReference type="Proteomes" id="UP001168552">
    <property type="component" value="Unassembled WGS sequence"/>
</dbReference>
<gene>
    <name evidence="2" type="ORF">QWY31_00090</name>
</gene>
<protein>
    <submittedName>
        <fullName evidence="2">Uncharacterized protein</fullName>
    </submittedName>
</protein>
<evidence type="ECO:0000313" key="2">
    <source>
        <dbReference type="EMBL" id="MDN4163873.1"/>
    </source>
</evidence>
<accession>A0ABT8F0B4</accession>
<proteinExistence type="predicted"/>
<dbReference type="PROSITE" id="PS51257">
    <property type="entry name" value="PROKAR_LIPOPROTEIN"/>
    <property type="match status" value="1"/>
</dbReference>
<name>A0ABT8F0B4_9BACT</name>
<sequence>MITRIYTLLLFVLLALAACKPDPVEPPIIDNEFTVISAPDPDKVYQLGDTLDFQIGIKIGNYDFIEYLLVNSSGIEKYNYITQSYSDKVDNSGNNGSGFKYLSFSEVSDREIQDTVISYRYIINQADSLEHFSFSVNAKSKQGSGTGYNNTYSIYGFGAYVNSLYVVDTFRIYNNYVGREIGPETITGYDLYHDRYLYGSCVLNDACSDEQTPFAYMVNQTSRDNPENLSFVRGWKAHKNLNGEDDWYKYMVDVSEKSDDLFHNDLRINLEIGGGDNPDRISQISGVEIGDKFAVVVLATENRPSYYGLLRVIDVVDDGTAANQEDYIELVYYR</sequence>
<dbReference type="EMBL" id="JAUHJS010000001">
    <property type="protein sequence ID" value="MDN4163873.1"/>
    <property type="molecule type" value="Genomic_DNA"/>
</dbReference>
<evidence type="ECO:0000256" key="1">
    <source>
        <dbReference type="SAM" id="SignalP"/>
    </source>
</evidence>
<reference evidence="2" key="1">
    <citation type="submission" date="2023-06" db="EMBL/GenBank/DDBJ databases">
        <title>Cytophagales bacterium Strain LB-30, isolated from soil.</title>
        <authorList>
            <person name="Liu B."/>
        </authorList>
    </citation>
    <scope>NUCLEOTIDE SEQUENCE</scope>
    <source>
        <strain evidence="2">LB-30</strain>
    </source>
</reference>
<feature type="chain" id="PRO_5046272925" evidence="1">
    <location>
        <begin position="18"/>
        <end position="334"/>
    </location>
</feature>
<dbReference type="RefSeq" id="WP_320002401.1">
    <property type="nucleotide sequence ID" value="NZ_JAUHJS010000001.1"/>
</dbReference>
<evidence type="ECO:0000313" key="3">
    <source>
        <dbReference type="Proteomes" id="UP001168552"/>
    </source>
</evidence>
<organism evidence="2 3">
    <name type="scientific">Shiella aurantiaca</name>
    <dbReference type="NCBI Taxonomy" id="3058365"/>
    <lineage>
        <taxon>Bacteria</taxon>
        <taxon>Pseudomonadati</taxon>
        <taxon>Bacteroidota</taxon>
        <taxon>Cytophagia</taxon>
        <taxon>Cytophagales</taxon>
        <taxon>Shiellaceae</taxon>
        <taxon>Shiella</taxon>
    </lineage>
</organism>
<comment type="caution">
    <text evidence="2">The sequence shown here is derived from an EMBL/GenBank/DDBJ whole genome shotgun (WGS) entry which is preliminary data.</text>
</comment>
<keyword evidence="1" id="KW-0732">Signal</keyword>
<keyword evidence="3" id="KW-1185">Reference proteome</keyword>